<dbReference type="OrthoDB" id="5368544at2"/>
<evidence type="ECO:0000256" key="1">
    <source>
        <dbReference type="SAM" id="SignalP"/>
    </source>
</evidence>
<gene>
    <name evidence="2" type="ORF">SAMN05421848_1047</name>
</gene>
<protein>
    <recommendedName>
        <fullName evidence="4">Phosphate ABC transporter substrate-binding protein</fullName>
    </recommendedName>
</protein>
<feature type="chain" id="PRO_5011458283" description="Phosphate ABC transporter substrate-binding protein" evidence="1">
    <location>
        <begin position="22"/>
        <end position="138"/>
    </location>
</feature>
<dbReference type="EMBL" id="FOLY01000002">
    <property type="protein sequence ID" value="SFC32112.1"/>
    <property type="molecule type" value="Genomic_DNA"/>
</dbReference>
<dbReference type="STRING" id="402385.SAMN05421848_1047"/>
<dbReference type="SUPFAM" id="SSF53850">
    <property type="entry name" value="Periplasmic binding protein-like II"/>
    <property type="match status" value="1"/>
</dbReference>
<evidence type="ECO:0008006" key="4">
    <source>
        <dbReference type="Google" id="ProtNLM"/>
    </source>
</evidence>
<evidence type="ECO:0000313" key="3">
    <source>
        <dbReference type="Proteomes" id="UP000199046"/>
    </source>
</evidence>
<proteinExistence type="predicted"/>
<dbReference type="Gene3D" id="3.40.190.10">
    <property type="entry name" value="Periplasmic binding protein-like II"/>
    <property type="match status" value="1"/>
</dbReference>
<dbReference type="Proteomes" id="UP000199046">
    <property type="component" value="Unassembled WGS sequence"/>
</dbReference>
<reference evidence="3" key="1">
    <citation type="submission" date="2016-10" db="EMBL/GenBank/DDBJ databases">
        <authorList>
            <person name="Varghese N."/>
            <person name="Submissions S."/>
        </authorList>
    </citation>
    <scope>NUCLEOTIDE SEQUENCE [LARGE SCALE GENOMIC DNA]</scope>
    <source>
        <strain evidence="3">DSM 23439</strain>
    </source>
</reference>
<dbReference type="RefSeq" id="WP_139215263.1">
    <property type="nucleotide sequence ID" value="NZ_FOLY01000002.1"/>
</dbReference>
<keyword evidence="1" id="KW-0732">Signal</keyword>
<keyword evidence="3" id="KW-1185">Reference proteome</keyword>
<accession>A0A1I1I8L7</accession>
<organism evidence="2 3">
    <name type="scientific">Kushneria avicenniae</name>
    <dbReference type="NCBI Taxonomy" id="402385"/>
    <lineage>
        <taxon>Bacteria</taxon>
        <taxon>Pseudomonadati</taxon>
        <taxon>Pseudomonadota</taxon>
        <taxon>Gammaproteobacteria</taxon>
        <taxon>Oceanospirillales</taxon>
        <taxon>Halomonadaceae</taxon>
        <taxon>Kushneria</taxon>
    </lineage>
</organism>
<dbReference type="AlphaFoldDB" id="A0A1I1I8L7"/>
<name>A0A1I1I8L7_9GAMM</name>
<sequence>MTRVMRIILFTLLLSAAAARADIAIVINSDSDVQQINRSEAINIFMGRYRKLPDGSVALPIDQTPLRARFYRSLVNKEMAEINSYWARLVFSGQSSPPQQAASTIELVDIITHNTNALGYIDSDQVPASMRVLMTLRE</sequence>
<feature type="signal peptide" evidence="1">
    <location>
        <begin position="1"/>
        <end position="21"/>
    </location>
</feature>
<evidence type="ECO:0000313" key="2">
    <source>
        <dbReference type="EMBL" id="SFC32112.1"/>
    </source>
</evidence>